<name>E8LWA7_9VIBR</name>
<feature type="binding site" evidence="6">
    <location>
        <position position="192"/>
    </location>
    <ligand>
        <name>molybdate</name>
        <dbReference type="ChEBI" id="CHEBI:36264"/>
    </ligand>
</feature>
<evidence type="ECO:0000256" key="4">
    <source>
        <dbReference type="ARBA" id="ARBA00022729"/>
    </source>
</evidence>
<keyword evidence="2 6" id="KW-0500">Molybdenum</keyword>
<evidence type="ECO:0000256" key="1">
    <source>
        <dbReference type="ARBA" id="ARBA00009175"/>
    </source>
</evidence>
<keyword evidence="3 6" id="KW-0479">Metal-binding</keyword>
<protein>
    <submittedName>
        <fullName evidence="8">Molybdenum ABC transporter, periplasmic molybdenum-binding protein</fullName>
    </submittedName>
</protein>
<evidence type="ECO:0000256" key="6">
    <source>
        <dbReference type="PIRSR" id="PIRSR004846-1"/>
    </source>
</evidence>
<proteinExistence type="inferred from homology"/>
<evidence type="ECO:0000256" key="7">
    <source>
        <dbReference type="SAM" id="SignalP"/>
    </source>
</evidence>
<dbReference type="eggNOG" id="COG0725">
    <property type="taxonomic scope" value="Bacteria"/>
</dbReference>
<reference evidence="8 9" key="1">
    <citation type="journal article" date="2012" name="Int. J. Syst. Evol. Microbiol.">
        <title>Vibrio caribbeanicus sp. nov., isolated from the marine sponge Scleritoderma cyanea.</title>
        <authorList>
            <person name="Hoffmann M."/>
            <person name="Monday S.R."/>
            <person name="Allard M.W."/>
            <person name="Strain E.A."/>
            <person name="Whittaker P."/>
            <person name="Naum M."/>
            <person name="McCarthy P.J."/>
            <person name="Lopez J.V."/>
            <person name="Fischer M."/>
            <person name="Brown E.W."/>
        </authorList>
    </citation>
    <scope>NUCLEOTIDE SEQUENCE [LARGE SCALE GENOMIC DNA]</scope>
    <source>
        <strain evidence="8 9">LMG 20546</strain>
    </source>
</reference>
<dbReference type="GO" id="GO:0030973">
    <property type="term" value="F:molybdate ion binding"/>
    <property type="evidence" value="ECO:0007669"/>
    <property type="project" value="TreeGrafter"/>
</dbReference>
<feature type="signal peptide" evidence="7">
    <location>
        <begin position="1"/>
        <end position="24"/>
    </location>
</feature>
<comment type="subunit">
    <text evidence="5">The complex is composed of two ATP-binding proteins (ModC), two transmembrane proteins (ModB) and a solute-binding protein (ModA).</text>
</comment>
<dbReference type="PANTHER" id="PTHR30632">
    <property type="entry name" value="MOLYBDATE-BINDING PERIPLASMIC PROTEIN"/>
    <property type="match status" value="1"/>
</dbReference>
<dbReference type="GO" id="GO:0015689">
    <property type="term" value="P:molybdate ion transport"/>
    <property type="evidence" value="ECO:0007669"/>
    <property type="project" value="InterPro"/>
</dbReference>
<accession>E8LWA7</accession>
<gene>
    <name evidence="8" type="ORF">VIBR0546_01611</name>
</gene>
<keyword evidence="4 7" id="KW-0732">Signal</keyword>
<comment type="caution">
    <text evidence="8">The sequence shown here is derived from an EMBL/GenBank/DDBJ whole genome shotgun (WGS) entry which is preliminary data.</text>
</comment>
<organism evidence="8 9">
    <name type="scientific">Vibrio brasiliensis LMG 20546</name>
    <dbReference type="NCBI Taxonomy" id="945543"/>
    <lineage>
        <taxon>Bacteria</taxon>
        <taxon>Pseudomonadati</taxon>
        <taxon>Pseudomonadota</taxon>
        <taxon>Gammaproteobacteria</taxon>
        <taxon>Vibrionales</taxon>
        <taxon>Vibrionaceae</taxon>
        <taxon>Vibrio</taxon>
        <taxon>Vibrio oreintalis group</taxon>
    </lineage>
</organism>
<feature type="binding site" evidence="6">
    <location>
        <position position="62"/>
    </location>
    <ligand>
        <name>molybdate</name>
        <dbReference type="ChEBI" id="CHEBI:36264"/>
    </ligand>
</feature>
<sequence>MTISKLFTTLCSAVLLTSSLTAQAQDKLRIYAASSMTNAVNELVSEFEKQSQVPVTTVYAGTSSLARQIHQGAPVDLFIAANIKWMNYLVKQQVISSDVVTNIAANQLVVVTPVDQKGTLKVNDSDSWLNYLQGQRIAIGQTNAVPAGIYAKQSLESLSVWPQLQGVLAPTNNVRIALTLVERKEVPLGIVYKTDAMMSSGVKVVAELPESSHDAIIYPMAQLNAKPQTKQFSAFVQSQQGQQILKSYGFAVEPR</sequence>
<dbReference type="NCBIfam" id="TIGR01256">
    <property type="entry name" value="modA"/>
    <property type="match status" value="1"/>
</dbReference>
<evidence type="ECO:0000313" key="9">
    <source>
        <dbReference type="Proteomes" id="UP000004371"/>
    </source>
</evidence>
<dbReference type="OrthoDB" id="9785015at2"/>
<dbReference type="GO" id="GO:0046872">
    <property type="term" value="F:metal ion binding"/>
    <property type="evidence" value="ECO:0007669"/>
    <property type="project" value="UniProtKB-KW"/>
</dbReference>
<dbReference type="InterPro" id="IPR005950">
    <property type="entry name" value="ModA"/>
</dbReference>
<dbReference type="Gene3D" id="3.40.190.10">
    <property type="entry name" value="Periplasmic binding protein-like II"/>
    <property type="match status" value="2"/>
</dbReference>
<comment type="similarity">
    <text evidence="1">Belongs to the bacterial solute-binding protein ModA family.</text>
</comment>
<evidence type="ECO:0000256" key="5">
    <source>
        <dbReference type="ARBA" id="ARBA00062515"/>
    </source>
</evidence>
<dbReference type="AlphaFoldDB" id="E8LWA7"/>
<evidence type="ECO:0000256" key="3">
    <source>
        <dbReference type="ARBA" id="ARBA00022723"/>
    </source>
</evidence>
<feature type="binding site" evidence="6">
    <location>
        <position position="174"/>
    </location>
    <ligand>
        <name>molybdate</name>
        <dbReference type="ChEBI" id="CHEBI:36264"/>
    </ligand>
</feature>
<feature type="binding site" evidence="6">
    <location>
        <position position="35"/>
    </location>
    <ligand>
        <name>molybdate</name>
        <dbReference type="ChEBI" id="CHEBI:36264"/>
    </ligand>
</feature>
<dbReference type="GO" id="GO:1901359">
    <property type="term" value="F:tungstate binding"/>
    <property type="evidence" value="ECO:0007669"/>
    <property type="project" value="UniProtKB-ARBA"/>
</dbReference>
<dbReference type="InterPro" id="IPR050682">
    <property type="entry name" value="ModA/WtpA"/>
</dbReference>
<dbReference type="FunFam" id="3.40.190.10:FF:000035">
    <property type="entry name" value="Molybdate ABC transporter substrate-binding protein"/>
    <property type="match status" value="1"/>
</dbReference>
<dbReference type="Proteomes" id="UP000004371">
    <property type="component" value="Unassembled WGS sequence"/>
</dbReference>
<dbReference type="SUPFAM" id="SSF53850">
    <property type="entry name" value="Periplasmic binding protein-like II"/>
    <property type="match status" value="1"/>
</dbReference>
<dbReference type="PIRSF" id="PIRSF004846">
    <property type="entry name" value="ModA"/>
    <property type="match status" value="1"/>
</dbReference>
<dbReference type="GO" id="GO:0030288">
    <property type="term" value="C:outer membrane-bounded periplasmic space"/>
    <property type="evidence" value="ECO:0007669"/>
    <property type="project" value="TreeGrafter"/>
</dbReference>
<feature type="binding site" evidence="6">
    <location>
        <position position="147"/>
    </location>
    <ligand>
        <name>molybdate</name>
        <dbReference type="ChEBI" id="CHEBI:36264"/>
    </ligand>
</feature>
<dbReference type="EMBL" id="AEVS01000076">
    <property type="protein sequence ID" value="EGA64970.1"/>
    <property type="molecule type" value="Genomic_DNA"/>
</dbReference>
<evidence type="ECO:0000256" key="2">
    <source>
        <dbReference type="ARBA" id="ARBA00022505"/>
    </source>
</evidence>
<evidence type="ECO:0000313" key="8">
    <source>
        <dbReference type="EMBL" id="EGA64970.1"/>
    </source>
</evidence>
<dbReference type="STRING" id="945543.VIBR0546_01611"/>
<feature type="chain" id="PRO_5003227442" evidence="7">
    <location>
        <begin position="25"/>
        <end position="255"/>
    </location>
</feature>
<keyword evidence="9" id="KW-1185">Reference proteome</keyword>
<dbReference type="RefSeq" id="WP_006880135.1">
    <property type="nucleotide sequence ID" value="NZ_AEVS01000076.1"/>
</dbReference>
<dbReference type="PANTHER" id="PTHR30632:SF17">
    <property type="entry name" value="MOLYBDATE-BINDING PROTEIN MODA"/>
    <property type="match status" value="1"/>
</dbReference>
<dbReference type="Pfam" id="PF13531">
    <property type="entry name" value="SBP_bac_11"/>
    <property type="match status" value="1"/>
</dbReference>